<gene>
    <name evidence="1" type="ORF">RhiirA4_474715</name>
</gene>
<proteinExistence type="predicted"/>
<accession>A0A2I1H910</accession>
<sequence length="660" mass="75780">MPNQSVPLVTLSSELANSEKATWLCSPLWCLSQLIDPFRQFLFTWTDLKRMNLVLKNGKTPSWFTRLIETPNLISYLPASSGTVPYPPYFMSLQGSALDIIDEHSWIKARNRYYWIAGLDGSDSMIFGRVFYTVDVHGTRIVYFSHWITSPSNRFALSPCQGCSLHDASIVDGPLQVRSVGYSCVRIPELFLVNPGIPSNELTTVDVSPHLPAAPPTFIPDIHLCSHLYIYLHAKKLNTITSPPDTIGCGWIQRDDDAFILASGSFLWTNGPLSPQASELGFILQVLCLLPNNCSVEFYSTHPYASLYEQFTGSSPERRVRFPCYLLWMAIHRQIVTLHFNCSFHIITKVFEDPYLSRCNILVNSLSSDDCSFSFNSLMDSPPFRRLLVISLCNGVPLVIDPVVYWRIFTDMRDFFDIMNLSRFVPLRSLYFSIDWNLTFDLFKDTLYHRSDVASISSSHRFRLQLWFDELPLMFRLRFRYPDLYADDSLCPNCGIFMETLEHFFTCFPNEPITNEMSPPISFWNRLLELLDRFLNHLAQKASVCPKAKLDMNALLSQLKALPSLGFSSLQNYSDTLSFTGLWFLRGFIPRDLSSLITSSSGLPRRAASKIILRQFLKLHCEIYHQLWRPRCKMKSLKNTALNITPTMLRMMKCSDFTNF</sequence>
<evidence type="ECO:0000313" key="2">
    <source>
        <dbReference type="Proteomes" id="UP000234323"/>
    </source>
</evidence>
<reference evidence="1 2" key="1">
    <citation type="submission" date="2015-10" db="EMBL/GenBank/DDBJ databases">
        <title>Genome analyses suggest a sexual origin of heterokaryosis in a supposedly ancient asexual fungus.</title>
        <authorList>
            <person name="Ropars J."/>
            <person name="Sedzielewska K."/>
            <person name="Noel J."/>
            <person name="Charron P."/>
            <person name="Farinelli L."/>
            <person name="Marton T."/>
            <person name="Kruger M."/>
            <person name="Pelin A."/>
            <person name="Brachmann A."/>
            <person name="Corradi N."/>
        </authorList>
    </citation>
    <scope>NUCLEOTIDE SEQUENCE [LARGE SCALE GENOMIC DNA]</scope>
    <source>
        <strain evidence="1 2">A4</strain>
    </source>
</reference>
<name>A0A2I1H910_9GLOM</name>
<dbReference type="VEuPathDB" id="FungiDB:RhiirFUN_020245"/>
<dbReference type="Proteomes" id="UP000234323">
    <property type="component" value="Unassembled WGS sequence"/>
</dbReference>
<comment type="caution">
    <text evidence="1">The sequence shown here is derived from an EMBL/GenBank/DDBJ whole genome shotgun (WGS) entry which is preliminary data.</text>
</comment>
<organism evidence="1 2">
    <name type="scientific">Rhizophagus irregularis</name>
    <dbReference type="NCBI Taxonomy" id="588596"/>
    <lineage>
        <taxon>Eukaryota</taxon>
        <taxon>Fungi</taxon>
        <taxon>Fungi incertae sedis</taxon>
        <taxon>Mucoromycota</taxon>
        <taxon>Glomeromycotina</taxon>
        <taxon>Glomeromycetes</taxon>
        <taxon>Glomerales</taxon>
        <taxon>Glomeraceae</taxon>
        <taxon>Rhizophagus</taxon>
    </lineage>
</organism>
<dbReference type="VEuPathDB" id="FungiDB:RhiirA1_466615"/>
<protein>
    <submittedName>
        <fullName evidence="1">Uncharacterized protein</fullName>
    </submittedName>
</protein>
<dbReference type="EMBL" id="LLXI01001830">
    <property type="protein sequence ID" value="PKY55345.1"/>
    <property type="molecule type" value="Genomic_DNA"/>
</dbReference>
<evidence type="ECO:0000313" key="1">
    <source>
        <dbReference type="EMBL" id="PKY55345.1"/>
    </source>
</evidence>
<dbReference type="VEuPathDB" id="FungiDB:FUN_002206"/>
<keyword evidence="2" id="KW-1185">Reference proteome</keyword>
<dbReference type="AlphaFoldDB" id="A0A2I1H910"/>
<dbReference type="VEuPathDB" id="FungiDB:FUN_004821"/>